<sequence length="53" mass="6380">MNKKVEIEKFDPANLRKTMNYWLVYRGIALRDLISWVDYTGLINKNKTMVYPK</sequence>
<gene>
    <name evidence="1" type="ORF">QQ008_14320</name>
</gene>
<comment type="caution">
    <text evidence="1">The sequence shown here is derived from an EMBL/GenBank/DDBJ whole genome shotgun (WGS) entry which is preliminary data.</text>
</comment>
<dbReference type="RefSeq" id="WP_346752584.1">
    <property type="nucleotide sequence ID" value="NZ_JAUJEA010000005.1"/>
</dbReference>
<reference evidence="1" key="1">
    <citation type="submission" date="2023-06" db="EMBL/GenBank/DDBJ databases">
        <title>Genomic of Parafulvivirga corallium.</title>
        <authorList>
            <person name="Wang G."/>
        </authorList>
    </citation>
    <scope>NUCLEOTIDE SEQUENCE</scope>
    <source>
        <strain evidence="1">BMA10</strain>
    </source>
</reference>
<protein>
    <submittedName>
        <fullName evidence="1">Uncharacterized protein</fullName>
    </submittedName>
</protein>
<keyword evidence="2" id="KW-1185">Reference proteome</keyword>
<organism evidence="1 2">
    <name type="scientific">Splendidivirga corallicola</name>
    <dbReference type="NCBI Taxonomy" id="3051826"/>
    <lineage>
        <taxon>Bacteria</taxon>
        <taxon>Pseudomonadati</taxon>
        <taxon>Bacteroidota</taxon>
        <taxon>Cytophagia</taxon>
        <taxon>Cytophagales</taxon>
        <taxon>Splendidivirgaceae</taxon>
        <taxon>Splendidivirga</taxon>
    </lineage>
</organism>
<dbReference type="Proteomes" id="UP001172082">
    <property type="component" value="Unassembled WGS sequence"/>
</dbReference>
<evidence type="ECO:0000313" key="2">
    <source>
        <dbReference type="Proteomes" id="UP001172082"/>
    </source>
</evidence>
<accession>A0ABT8KQT3</accession>
<dbReference type="EMBL" id="JAUJEA010000005">
    <property type="protein sequence ID" value="MDN5202559.1"/>
    <property type="molecule type" value="Genomic_DNA"/>
</dbReference>
<name>A0ABT8KQT3_9BACT</name>
<evidence type="ECO:0000313" key="1">
    <source>
        <dbReference type="EMBL" id="MDN5202559.1"/>
    </source>
</evidence>
<proteinExistence type="predicted"/>